<feature type="chain" id="PRO_5036943256" evidence="2">
    <location>
        <begin position="39"/>
        <end position="146"/>
    </location>
</feature>
<evidence type="ECO:0000313" key="3">
    <source>
        <dbReference type="EMBL" id="GGZ90717.1"/>
    </source>
</evidence>
<feature type="compositionally biased region" description="Basic residues" evidence="1">
    <location>
        <begin position="100"/>
        <end position="109"/>
    </location>
</feature>
<proteinExistence type="predicted"/>
<dbReference type="Proteomes" id="UP000623010">
    <property type="component" value="Unassembled WGS sequence"/>
</dbReference>
<evidence type="ECO:0000256" key="2">
    <source>
        <dbReference type="SAM" id="SignalP"/>
    </source>
</evidence>
<reference evidence="3" key="2">
    <citation type="submission" date="2020-09" db="EMBL/GenBank/DDBJ databases">
        <authorList>
            <person name="Sun Q."/>
            <person name="Ohkuma M."/>
        </authorList>
    </citation>
    <scope>NUCLEOTIDE SEQUENCE</scope>
    <source>
        <strain evidence="3">JCM 5016</strain>
    </source>
</reference>
<name>A0A918VDT6_9ACTN</name>
<organism evidence="3 4">
    <name type="scientific">Streptomyces echinoruber</name>
    <dbReference type="NCBI Taxonomy" id="68898"/>
    <lineage>
        <taxon>Bacteria</taxon>
        <taxon>Bacillati</taxon>
        <taxon>Actinomycetota</taxon>
        <taxon>Actinomycetes</taxon>
        <taxon>Kitasatosporales</taxon>
        <taxon>Streptomycetaceae</taxon>
        <taxon>Streptomyces</taxon>
    </lineage>
</organism>
<feature type="compositionally biased region" description="Basic and acidic residues" evidence="1">
    <location>
        <begin position="118"/>
        <end position="127"/>
    </location>
</feature>
<feature type="signal peptide" evidence="2">
    <location>
        <begin position="1"/>
        <end position="38"/>
    </location>
</feature>
<reference evidence="3" key="1">
    <citation type="journal article" date="2014" name="Int. J. Syst. Evol. Microbiol.">
        <title>Complete genome sequence of Corynebacterium casei LMG S-19264T (=DSM 44701T), isolated from a smear-ripened cheese.</title>
        <authorList>
            <consortium name="US DOE Joint Genome Institute (JGI-PGF)"/>
            <person name="Walter F."/>
            <person name="Albersmeier A."/>
            <person name="Kalinowski J."/>
            <person name="Ruckert C."/>
        </authorList>
    </citation>
    <scope>NUCLEOTIDE SEQUENCE</scope>
    <source>
        <strain evidence="3">JCM 5016</strain>
    </source>
</reference>
<keyword evidence="4" id="KW-1185">Reference proteome</keyword>
<comment type="caution">
    <text evidence="3">The sequence shown here is derived from an EMBL/GenBank/DDBJ whole genome shotgun (WGS) entry which is preliminary data.</text>
</comment>
<evidence type="ECO:0000313" key="4">
    <source>
        <dbReference type="Proteomes" id="UP000623010"/>
    </source>
</evidence>
<dbReference type="AlphaFoldDB" id="A0A918VDT6"/>
<gene>
    <name evidence="3" type="ORF">GCM10010389_31390</name>
</gene>
<dbReference type="RefSeq" id="WP_190058034.1">
    <property type="nucleotide sequence ID" value="NZ_BMWH01000011.1"/>
</dbReference>
<accession>A0A918VDT6</accession>
<evidence type="ECO:0000256" key="1">
    <source>
        <dbReference type="SAM" id="MobiDB-lite"/>
    </source>
</evidence>
<feature type="region of interest" description="Disordered" evidence="1">
    <location>
        <begin position="88"/>
        <end position="146"/>
    </location>
</feature>
<keyword evidence="2" id="KW-0732">Signal</keyword>
<sequence>MLTALCDHNRKRGEKAKTKVVSAALLGVLTLGVTPAHAETQGDGAGGGTSVSVVTPEIDTWQDIAAGKCYYGDKESCALLIGGLKMSKKAQESQGLPHQGRCRRGRRPDRRTVQQGSGREDSQEHGGRWSNRLHLGPRRLENERHR</sequence>
<protein>
    <submittedName>
        <fullName evidence="3">Uncharacterized protein</fullName>
    </submittedName>
</protein>
<dbReference type="EMBL" id="BMWH01000011">
    <property type="protein sequence ID" value="GGZ90717.1"/>
    <property type="molecule type" value="Genomic_DNA"/>
</dbReference>